<dbReference type="EMBL" id="JAVFWL010000003">
    <property type="protein sequence ID" value="KAK6742224.1"/>
    <property type="molecule type" value="Genomic_DNA"/>
</dbReference>
<evidence type="ECO:0000313" key="1">
    <source>
        <dbReference type="EMBL" id="KAK6742224.1"/>
    </source>
</evidence>
<accession>A0ABR1CV73</accession>
<proteinExistence type="predicted"/>
<keyword evidence="2" id="KW-1185">Reference proteome</keyword>
<evidence type="ECO:0008006" key="3">
    <source>
        <dbReference type="Google" id="ProtNLM"/>
    </source>
</evidence>
<reference evidence="1 2" key="1">
    <citation type="submission" date="2023-08" db="EMBL/GenBank/DDBJ databases">
        <title>A Necator americanus chromosomal reference genome.</title>
        <authorList>
            <person name="Ilik V."/>
            <person name="Petrzelkova K.J."/>
            <person name="Pardy F."/>
            <person name="Fuh T."/>
            <person name="Niatou-Singa F.S."/>
            <person name="Gouil Q."/>
            <person name="Baker L."/>
            <person name="Ritchie M.E."/>
            <person name="Jex A.R."/>
            <person name="Gazzola D."/>
            <person name="Li H."/>
            <person name="Toshio Fujiwara R."/>
            <person name="Zhan B."/>
            <person name="Aroian R.V."/>
            <person name="Pafco B."/>
            <person name="Schwarz E.M."/>
        </authorList>
    </citation>
    <scope>NUCLEOTIDE SEQUENCE [LARGE SCALE GENOMIC DNA]</scope>
    <source>
        <strain evidence="1 2">Aroian</strain>
        <tissue evidence="1">Whole animal</tissue>
    </source>
</reference>
<sequence length="237" mass="26938">MSKILNQQVAIIGIDANAKTGLEQQSGVLGKWYYLAKRTSKNEKEEQEKRLRRKLRRQLPQDNEWTSKGKEFEKAWEDKNPRKAYALLKQPTYAINEGPSTQSEVLVCIQKKKDGKSGGYDGISAEMLEYLTPSGIRELTTIIRSIWIDAHRDRLLNTLRADIVPSKFVRFLDEMNQRTTAAVRTPAGYTTTFEVAIGVRQGAAAGPFLFNFAIDDIMRRTVDQCPADISTIRMHLD</sequence>
<evidence type="ECO:0000313" key="2">
    <source>
        <dbReference type="Proteomes" id="UP001303046"/>
    </source>
</evidence>
<comment type="caution">
    <text evidence="1">The sequence shown here is derived from an EMBL/GenBank/DDBJ whole genome shotgun (WGS) entry which is preliminary data.</text>
</comment>
<organism evidence="1 2">
    <name type="scientific">Necator americanus</name>
    <name type="common">Human hookworm</name>
    <dbReference type="NCBI Taxonomy" id="51031"/>
    <lineage>
        <taxon>Eukaryota</taxon>
        <taxon>Metazoa</taxon>
        <taxon>Ecdysozoa</taxon>
        <taxon>Nematoda</taxon>
        <taxon>Chromadorea</taxon>
        <taxon>Rhabditida</taxon>
        <taxon>Rhabditina</taxon>
        <taxon>Rhabditomorpha</taxon>
        <taxon>Strongyloidea</taxon>
        <taxon>Ancylostomatidae</taxon>
        <taxon>Bunostominae</taxon>
        <taxon>Necator</taxon>
    </lineage>
</organism>
<gene>
    <name evidence="1" type="primary">Necator_chrIII.g10608</name>
    <name evidence="1" type="ORF">RB195_009843</name>
</gene>
<name>A0ABR1CV73_NECAM</name>
<protein>
    <recommendedName>
        <fullName evidence="3">Reverse transcriptase domain-containing protein</fullName>
    </recommendedName>
</protein>
<dbReference type="Proteomes" id="UP001303046">
    <property type="component" value="Unassembled WGS sequence"/>
</dbReference>